<evidence type="ECO:0000313" key="1">
    <source>
        <dbReference type="EMBL" id="DAD79645.1"/>
    </source>
</evidence>
<organism evidence="1">
    <name type="scientific">Podoviridae sp. ct53O25</name>
    <dbReference type="NCBI Taxonomy" id="2826539"/>
    <lineage>
        <taxon>Viruses</taxon>
        <taxon>Duplodnaviria</taxon>
        <taxon>Heunggongvirae</taxon>
        <taxon>Uroviricota</taxon>
        <taxon>Caudoviricetes</taxon>
    </lineage>
</organism>
<reference evidence="1" key="1">
    <citation type="journal article" date="2021" name="Proc. Natl. Acad. Sci. U.S.A.">
        <title>A Catalog of Tens of Thousands of Viruses from Human Metagenomes Reveals Hidden Associations with Chronic Diseases.</title>
        <authorList>
            <person name="Tisza M.J."/>
            <person name="Buck C.B."/>
        </authorList>
    </citation>
    <scope>NUCLEOTIDE SEQUENCE</scope>
    <source>
        <strain evidence="1">Ct53O25</strain>
    </source>
</reference>
<name>A0A8S5MBF6_9CAUD</name>
<sequence>MNNLKHLFFKSALDVCDFANTNNVSIKHVAIKATENHHGVADITYVVFYEEKEE</sequence>
<protein>
    <submittedName>
        <fullName evidence="1">Uncharacterized protein</fullName>
    </submittedName>
</protein>
<accession>A0A8S5MBF6</accession>
<dbReference type="EMBL" id="BK014869">
    <property type="protein sequence ID" value="DAD79645.1"/>
    <property type="molecule type" value="Genomic_DNA"/>
</dbReference>
<proteinExistence type="predicted"/>